<evidence type="ECO:0000256" key="3">
    <source>
        <dbReference type="ARBA" id="ARBA00022603"/>
    </source>
</evidence>
<dbReference type="PANTHER" id="PTHR46103">
    <property type="entry name" value="RRNA METHYLTRANSFERASE 1, MITOCHONDRIAL"/>
    <property type="match status" value="1"/>
</dbReference>
<keyword evidence="5" id="KW-0949">S-adenosyl-L-methionine</keyword>
<protein>
    <recommendedName>
        <fullName evidence="6">tRNA/rRNA methyltransferase SpoU type domain-containing protein</fullName>
    </recommendedName>
</protein>
<keyword evidence="4" id="KW-0808">Transferase</keyword>
<dbReference type="EMBL" id="CM000619">
    <property type="protein sequence ID" value="EEC45720.1"/>
    <property type="molecule type" value="Genomic_DNA"/>
</dbReference>
<dbReference type="PaxDb" id="2850-Phatr15019"/>
<keyword evidence="8" id="KW-1185">Reference proteome</keyword>
<dbReference type="InterPro" id="IPR029026">
    <property type="entry name" value="tRNA_m1G_MTases_N"/>
</dbReference>
<evidence type="ECO:0000256" key="1">
    <source>
        <dbReference type="ARBA" id="ARBA00007228"/>
    </source>
</evidence>
<dbReference type="OrthoDB" id="270651at2759"/>
<dbReference type="InterPro" id="IPR047261">
    <property type="entry name" value="MRM1_MeTrfase_dom"/>
</dbReference>
<dbReference type="InterPro" id="IPR047182">
    <property type="entry name" value="MRM1"/>
</dbReference>
<dbReference type="CDD" id="cd18105">
    <property type="entry name" value="SpoU-like_MRM1"/>
    <property type="match status" value="1"/>
</dbReference>
<dbReference type="HOGENOM" id="CLU_568008_0_0_1"/>
<accession>B7G778</accession>
<evidence type="ECO:0000313" key="7">
    <source>
        <dbReference type="EMBL" id="EEC45720.1"/>
    </source>
</evidence>
<evidence type="ECO:0000313" key="8">
    <source>
        <dbReference type="Proteomes" id="UP000000759"/>
    </source>
</evidence>
<evidence type="ECO:0000256" key="2">
    <source>
        <dbReference type="ARBA" id="ARBA00022552"/>
    </source>
</evidence>
<dbReference type="InterPro" id="IPR029028">
    <property type="entry name" value="Alpha/beta_knot_MTases"/>
</dbReference>
<reference evidence="7 8" key="1">
    <citation type="journal article" date="2008" name="Nature">
        <title>The Phaeodactylum genome reveals the evolutionary history of diatom genomes.</title>
        <authorList>
            <person name="Bowler C."/>
            <person name="Allen A.E."/>
            <person name="Badger J.H."/>
            <person name="Grimwood J."/>
            <person name="Jabbari K."/>
            <person name="Kuo A."/>
            <person name="Maheswari U."/>
            <person name="Martens C."/>
            <person name="Maumus F."/>
            <person name="Otillar R.P."/>
            <person name="Rayko E."/>
            <person name="Salamov A."/>
            <person name="Vandepoele K."/>
            <person name="Beszteri B."/>
            <person name="Gruber A."/>
            <person name="Heijde M."/>
            <person name="Katinka M."/>
            <person name="Mock T."/>
            <person name="Valentin K."/>
            <person name="Verret F."/>
            <person name="Berges J.A."/>
            <person name="Brownlee C."/>
            <person name="Cadoret J.P."/>
            <person name="Chiovitti A."/>
            <person name="Choi C.J."/>
            <person name="Coesel S."/>
            <person name="De Martino A."/>
            <person name="Detter J.C."/>
            <person name="Durkin C."/>
            <person name="Falciatore A."/>
            <person name="Fournet J."/>
            <person name="Haruta M."/>
            <person name="Huysman M.J."/>
            <person name="Jenkins B.D."/>
            <person name="Jiroutova K."/>
            <person name="Jorgensen R.E."/>
            <person name="Joubert Y."/>
            <person name="Kaplan A."/>
            <person name="Kroger N."/>
            <person name="Kroth P.G."/>
            <person name="La Roche J."/>
            <person name="Lindquist E."/>
            <person name="Lommer M."/>
            <person name="Martin-Jezequel V."/>
            <person name="Lopez P.J."/>
            <person name="Lucas S."/>
            <person name="Mangogna M."/>
            <person name="McGinnis K."/>
            <person name="Medlin L.K."/>
            <person name="Montsant A."/>
            <person name="Oudot-Le Secq M.P."/>
            <person name="Napoli C."/>
            <person name="Obornik M."/>
            <person name="Parker M.S."/>
            <person name="Petit J.L."/>
            <person name="Porcel B.M."/>
            <person name="Poulsen N."/>
            <person name="Robison M."/>
            <person name="Rychlewski L."/>
            <person name="Rynearson T.A."/>
            <person name="Schmutz J."/>
            <person name="Shapiro H."/>
            <person name="Siaut M."/>
            <person name="Stanley M."/>
            <person name="Sussman M.R."/>
            <person name="Taylor A.R."/>
            <person name="Vardi A."/>
            <person name="von Dassow P."/>
            <person name="Vyverman W."/>
            <person name="Willis A."/>
            <person name="Wyrwicz L.S."/>
            <person name="Rokhsar D.S."/>
            <person name="Weissenbach J."/>
            <person name="Armbrust E.V."/>
            <person name="Green B.R."/>
            <person name="Van de Peer Y."/>
            <person name="Grigoriev I.V."/>
        </authorList>
    </citation>
    <scope>NUCLEOTIDE SEQUENCE [LARGE SCALE GENOMIC DNA]</scope>
    <source>
        <strain evidence="7 8">CCAP 1055/1</strain>
    </source>
</reference>
<dbReference type="PANTHER" id="PTHR46103:SF1">
    <property type="entry name" value="RRNA METHYLTRANSFERASE 1, MITOCHONDRIAL"/>
    <property type="match status" value="1"/>
</dbReference>
<feature type="non-terminal residue" evidence="7">
    <location>
        <position position="1"/>
    </location>
</feature>
<organism evidence="7 8">
    <name type="scientific">Phaeodactylum tricornutum (strain CCAP 1055/1)</name>
    <dbReference type="NCBI Taxonomy" id="556484"/>
    <lineage>
        <taxon>Eukaryota</taxon>
        <taxon>Sar</taxon>
        <taxon>Stramenopiles</taxon>
        <taxon>Ochrophyta</taxon>
        <taxon>Bacillariophyta</taxon>
        <taxon>Bacillariophyceae</taxon>
        <taxon>Bacillariophycidae</taxon>
        <taxon>Naviculales</taxon>
        <taxon>Phaeodactylaceae</taxon>
        <taxon>Phaeodactylum</taxon>
    </lineage>
</organism>
<keyword evidence="3" id="KW-0489">Methyltransferase</keyword>
<dbReference type="InterPro" id="IPR001537">
    <property type="entry name" value="SpoU_MeTrfase"/>
</dbReference>
<evidence type="ECO:0000256" key="4">
    <source>
        <dbReference type="ARBA" id="ARBA00022679"/>
    </source>
</evidence>
<comment type="similarity">
    <text evidence="1">Belongs to the class IV-like SAM-binding methyltransferase superfamily. RNA methyltransferase TrmH family.</text>
</comment>
<dbReference type="AlphaFoldDB" id="B7G778"/>
<keyword evidence="2" id="KW-0698">rRNA processing</keyword>
<feature type="domain" description="tRNA/rRNA methyltransferase SpoU type" evidence="6">
    <location>
        <begin position="50"/>
        <end position="204"/>
    </location>
</feature>
<reference evidence="8" key="2">
    <citation type="submission" date="2008-08" db="EMBL/GenBank/DDBJ databases">
        <authorList>
            <consortium name="Diatom Consortium"/>
            <person name="Grigoriev I."/>
            <person name="Grimwood J."/>
            <person name="Kuo A."/>
            <person name="Otillar R.P."/>
            <person name="Salamov A."/>
            <person name="Detter J.C."/>
            <person name="Lindquist E."/>
            <person name="Shapiro H."/>
            <person name="Lucas S."/>
            <person name="Glavina del Rio T."/>
            <person name="Pitluck S."/>
            <person name="Rokhsar D."/>
            <person name="Bowler C."/>
        </authorList>
    </citation>
    <scope>GENOME REANNOTATION</scope>
    <source>
        <strain evidence="8">CCAP 1055/1</strain>
    </source>
</reference>
<dbReference type="Gene3D" id="3.40.1280.10">
    <property type="match status" value="1"/>
</dbReference>
<dbReference type="eggNOG" id="KOG0838">
    <property type="taxonomic scope" value="Eukaryota"/>
</dbReference>
<evidence type="ECO:0000259" key="6">
    <source>
        <dbReference type="Pfam" id="PF00588"/>
    </source>
</evidence>
<gene>
    <name evidence="7" type="ORF">PHATRDRAFT_15019</name>
</gene>
<dbReference type="Proteomes" id="UP000000759">
    <property type="component" value="Chromosome 17"/>
</dbReference>
<dbReference type="InParanoid" id="B7G778"/>
<dbReference type="KEGG" id="pti:PHATRDRAFT_15019"/>
<name>B7G778_PHATC</name>
<evidence type="ECO:0000256" key="5">
    <source>
        <dbReference type="ARBA" id="ARBA00022691"/>
    </source>
</evidence>
<dbReference type="GeneID" id="7203692"/>
<sequence>IPIASVDKGVLNTLSGNRPHQGYVLRCGKLFFESLNKIPHPDEDSAAPSMWLVLDEVVDPQNLGALLRSAYFLGGSTKVGILVCAKNSAPPSPTVSAASAGALELVDLYSTSNLPRTLAAAESDGFRIVGASASVPRDLNVPLYELQEISEMSGPTILVLGSEGHGLRSLVAKSCTEFVKVPGAVDAGGVDSLNVSVTGGILLWHFLKDITK</sequence>
<dbReference type="SUPFAM" id="SSF75217">
    <property type="entry name" value="alpha/beta knot"/>
    <property type="match status" value="1"/>
</dbReference>
<dbReference type="RefSeq" id="XP_002182984.1">
    <property type="nucleotide sequence ID" value="XM_002182948.1"/>
</dbReference>
<dbReference type="STRING" id="556484.B7G778"/>
<dbReference type="Pfam" id="PF00588">
    <property type="entry name" value="SpoU_methylase"/>
    <property type="match status" value="1"/>
</dbReference>
<dbReference type="GO" id="GO:0003723">
    <property type="term" value="F:RNA binding"/>
    <property type="evidence" value="ECO:0007669"/>
    <property type="project" value="InterPro"/>
</dbReference>
<dbReference type="GO" id="GO:0016435">
    <property type="term" value="F:rRNA (guanine) methyltransferase activity"/>
    <property type="evidence" value="ECO:0007669"/>
    <property type="project" value="TreeGrafter"/>
</dbReference>
<proteinExistence type="inferred from homology"/>